<dbReference type="Proteomes" id="UP001230426">
    <property type="component" value="Unassembled WGS sequence"/>
</dbReference>
<keyword evidence="2" id="KW-1185">Reference proteome</keyword>
<gene>
    <name evidence="1" type="ORF">J2S55_006064</name>
</gene>
<protein>
    <submittedName>
        <fullName evidence="1">Uncharacterized protein</fullName>
    </submittedName>
</protein>
<comment type="caution">
    <text evidence="1">The sequence shown here is derived from an EMBL/GenBank/DDBJ whole genome shotgun (WGS) entry which is preliminary data.</text>
</comment>
<proteinExistence type="predicted"/>
<reference evidence="1 2" key="1">
    <citation type="submission" date="2023-07" db="EMBL/GenBank/DDBJ databases">
        <title>Sequencing the genomes of 1000 actinobacteria strains.</title>
        <authorList>
            <person name="Klenk H.-P."/>
        </authorList>
    </citation>
    <scope>NUCLEOTIDE SEQUENCE [LARGE SCALE GENOMIC DNA]</scope>
    <source>
        <strain evidence="1 2">DSM 44109</strain>
    </source>
</reference>
<organism evidence="1 2">
    <name type="scientific">Streptosporangium brasiliense</name>
    <dbReference type="NCBI Taxonomy" id="47480"/>
    <lineage>
        <taxon>Bacteria</taxon>
        <taxon>Bacillati</taxon>
        <taxon>Actinomycetota</taxon>
        <taxon>Actinomycetes</taxon>
        <taxon>Streptosporangiales</taxon>
        <taxon>Streptosporangiaceae</taxon>
        <taxon>Streptosporangium</taxon>
    </lineage>
</organism>
<evidence type="ECO:0000313" key="2">
    <source>
        <dbReference type="Proteomes" id="UP001230426"/>
    </source>
</evidence>
<dbReference type="EMBL" id="JAUSRB010000002">
    <property type="protein sequence ID" value="MDP9866798.1"/>
    <property type="molecule type" value="Genomic_DNA"/>
</dbReference>
<sequence length="37" mass="3882">MNHRFRWPEALAITALLLLGVLLASGSAALPPLLPAS</sequence>
<name>A0ABT9RCC3_9ACTN</name>
<evidence type="ECO:0000313" key="1">
    <source>
        <dbReference type="EMBL" id="MDP9866798.1"/>
    </source>
</evidence>
<accession>A0ABT9RCC3</accession>